<dbReference type="RefSeq" id="WP_051902709.1">
    <property type="nucleotide sequence ID" value="NZ_JGVO01001615.1"/>
</dbReference>
<evidence type="ECO:0000313" key="3">
    <source>
        <dbReference type="Proteomes" id="UP000241771"/>
    </source>
</evidence>
<dbReference type="PROSITE" id="PS51257">
    <property type="entry name" value="PROKAR_LIPOPROTEIN"/>
    <property type="match status" value="1"/>
</dbReference>
<keyword evidence="1" id="KW-0732">Signal</keyword>
<accession>A0A2T3NX14</accession>
<keyword evidence="3" id="KW-1185">Reference proteome</keyword>
<proteinExistence type="predicted"/>
<name>A0A2T3NX14_9GAMM</name>
<dbReference type="InterPro" id="IPR021242">
    <property type="entry name" value="DUF2799"/>
</dbReference>
<organism evidence="2 3">
    <name type="scientific">Photobacterium sanctipauli</name>
    <dbReference type="NCBI Taxonomy" id="1342794"/>
    <lineage>
        <taxon>Bacteria</taxon>
        <taxon>Pseudomonadati</taxon>
        <taxon>Pseudomonadota</taxon>
        <taxon>Gammaproteobacteria</taxon>
        <taxon>Vibrionales</taxon>
        <taxon>Vibrionaceae</taxon>
        <taxon>Photobacterium</taxon>
    </lineage>
</organism>
<reference evidence="2 3" key="1">
    <citation type="submission" date="2018-01" db="EMBL/GenBank/DDBJ databases">
        <title>Whole genome sequencing of Histamine producing bacteria.</title>
        <authorList>
            <person name="Butler K."/>
        </authorList>
    </citation>
    <scope>NUCLEOTIDE SEQUENCE [LARGE SCALE GENOMIC DNA]</scope>
    <source>
        <strain evidence="2 3">DSM 100436</strain>
    </source>
</reference>
<dbReference type="Proteomes" id="UP000241771">
    <property type="component" value="Unassembled WGS sequence"/>
</dbReference>
<protein>
    <submittedName>
        <fullName evidence="2">DUF2799 domain-containing protein</fullName>
    </submittedName>
</protein>
<dbReference type="OrthoDB" id="5917215at2"/>
<evidence type="ECO:0000256" key="1">
    <source>
        <dbReference type="SAM" id="SignalP"/>
    </source>
</evidence>
<evidence type="ECO:0000313" key="2">
    <source>
        <dbReference type="EMBL" id="PSW20824.1"/>
    </source>
</evidence>
<dbReference type="EMBL" id="PYMA01000003">
    <property type="protein sequence ID" value="PSW20824.1"/>
    <property type="molecule type" value="Genomic_DNA"/>
</dbReference>
<dbReference type="AlphaFoldDB" id="A0A2T3NX14"/>
<feature type="chain" id="PRO_5015563581" evidence="1">
    <location>
        <begin position="19"/>
        <end position="127"/>
    </location>
</feature>
<dbReference type="Pfam" id="PF10973">
    <property type="entry name" value="DUF2799"/>
    <property type="match status" value="1"/>
</dbReference>
<feature type="signal peptide" evidence="1">
    <location>
        <begin position="1"/>
        <end position="18"/>
    </location>
</feature>
<gene>
    <name evidence="2" type="ORF">C9I98_08275</name>
</gene>
<sequence>MKLITAILASIFLFGCSATDTQLAKQDQWEQLGFNDGARGKHQRSATELTFLTVVDQDQVEKYNNGFVRGNAQFCNLDTAYENGLYGKKYQGQCFDYEHEPELVSAWHKGYERYVIMRETFEVSSSD</sequence>
<comment type="caution">
    <text evidence="2">The sequence shown here is derived from an EMBL/GenBank/DDBJ whole genome shotgun (WGS) entry which is preliminary data.</text>
</comment>